<dbReference type="Proteomes" id="UP001604336">
    <property type="component" value="Unassembled WGS sequence"/>
</dbReference>
<accession>A0ABD1PV12</accession>
<organism evidence="2 3">
    <name type="scientific">Abeliophyllum distichum</name>
    <dbReference type="NCBI Taxonomy" id="126358"/>
    <lineage>
        <taxon>Eukaryota</taxon>
        <taxon>Viridiplantae</taxon>
        <taxon>Streptophyta</taxon>
        <taxon>Embryophyta</taxon>
        <taxon>Tracheophyta</taxon>
        <taxon>Spermatophyta</taxon>
        <taxon>Magnoliopsida</taxon>
        <taxon>eudicotyledons</taxon>
        <taxon>Gunneridae</taxon>
        <taxon>Pentapetalae</taxon>
        <taxon>asterids</taxon>
        <taxon>lamiids</taxon>
        <taxon>Lamiales</taxon>
        <taxon>Oleaceae</taxon>
        <taxon>Forsythieae</taxon>
        <taxon>Abeliophyllum</taxon>
    </lineage>
</organism>
<keyword evidence="3" id="KW-1185">Reference proteome</keyword>
<protein>
    <submittedName>
        <fullName evidence="2">Uncharacterized protein</fullName>
    </submittedName>
</protein>
<dbReference type="EMBL" id="JBFOLK010000013">
    <property type="protein sequence ID" value="KAL2466391.1"/>
    <property type="molecule type" value="Genomic_DNA"/>
</dbReference>
<comment type="caution">
    <text evidence="2">The sequence shown here is derived from an EMBL/GenBank/DDBJ whole genome shotgun (WGS) entry which is preliminary data.</text>
</comment>
<evidence type="ECO:0000313" key="3">
    <source>
        <dbReference type="Proteomes" id="UP001604336"/>
    </source>
</evidence>
<feature type="region of interest" description="Disordered" evidence="1">
    <location>
        <begin position="1"/>
        <end position="44"/>
    </location>
</feature>
<reference evidence="3" key="1">
    <citation type="submission" date="2024-07" db="EMBL/GenBank/DDBJ databases">
        <title>Two chromosome-level genome assemblies of Korean endemic species Abeliophyllum distichum and Forsythia ovata (Oleaceae).</title>
        <authorList>
            <person name="Jang H."/>
        </authorList>
    </citation>
    <scope>NUCLEOTIDE SEQUENCE [LARGE SCALE GENOMIC DNA]</scope>
</reference>
<evidence type="ECO:0000256" key="1">
    <source>
        <dbReference type="SAM" id="MobiDB-lite"/>
    </source>
</evidence>
<sequence length="189" mass="19779">MPNQPTKPPDFSSSVTGQPSPAMPNPNTGPTSQKSALTMPINAQSAGTLVSDPIAAAAPPNDGMVAGQCPSILPHIDVQSEGLEACQNLEPAFLPLGQSRATMPEPSSPFVLADSSPIVDMPYSAPLSSSQLKIPTTEQPLPPLPSRAPPCHTCRRPHARQSGSPIWACPAQTGPSLAQLQCPGWRWTH</sequence>
<name>A0ABD1PV12_9LAMI</name>
<evidence type="ECO:0000313" key="2">
    <source>
        <dbReference type="EMBL" id="KAL2466391.1"/>
    </source>
</evidence>
<dbReference type="AlphaFoldDB" id="A0ABD1PV12"/>
<gene>
    <name evidence="2" type="ORF">Adt_42242</name>
</gene>
<feature type="compositionally biased region" description="Polar residues" evidence="1">
    <location>
        <begin position="11"/>
        <end position="44"/>
    </location>
</feature>
<proteinExistence type="predicted"/>